<evidence type="ECO:0000256" key="2">
    <source>
        <dbReference type="ARBA" id="ARBA00022768"/>
    </source>
</evidence>
<keyword evidence="2 4" id="KW-0251">Elongation factor</keyword>
<dbReference type="OrthoDB" id="277235at2759"/>
<evidence type="ECO:0000313" key="7">
    <source>
        <dbReference type="EMBL" id="KAH7287348.1"/>
    </source>
</evidence>
<dbReference type="InterPro" id="IPR014039">
    <property type="entry name" value="Transl_elong_EFTs/EF1B_dimer"/>
</dbReference>
<dbReference type="GO" id="GO:0070125">
    <property type="term" value="P:mitochondrial translational elongation"/>
    <property type="evidence" value="ECO:0007669"/>
    <property type="project" value="TreeGrafter"/>
</dbReference>
<dbReference type="Gene3D" id="3.30.479.20">
    <property type="entry name" value="Elongation factor Ts, dimerisation domain"/>
    <property type="match status" value="2"/>
</dbReference>
<dbReference type="GO" id="GO:0005739">
    <property type="term" value="C:mitochondrion"/>
    <property type="evidence" value="ECO:0007669"/>
    <property type="project" value="UniProtKB-SubCell"/>
</dbReference>
<dbReference type="AlphaFoldDB" id="A0A8T2QUY3"/>
<dbReference type="Gene3D" id="1.10.286.20">
    <property type="match status" value="1"/>
</dbReference>
<dbReference type="OMA" id="QEYMLDD"/>
<comment type="caution">
    <text evidence="7">The sequence shown here is derived from an EMBL/GenBank/DDBJ whole genome shotgun (WGS) entry which is preliminary data.</text>
</comment>
<proteinExistence type="inferred from homology"/>
<accession>A0A8T2QUY3</accession>
<dbReference type="FunFam" id="1.10.286.20:FF:000001">
    <property type="entry name" value="Elongation factor Ts"/>
    <property type="match status" value="1"/>
</dbReference>
<evidence type="ECO:0000256" key="4">
    <source>
        <dbReference type="HAMAP-Rule" id="MF_03135"/>
    </source>
</evidence>
<dbReference type="FunFam" id="1.10.8.10:FF:000001">
    <property type="entry name" value="Elongation factor Ts"/>
    <property type="match status" value="1"/>
</dbReference>
<reference evidence="7" key="1">
    <citation type="submission" date="2021-08" db="EMBL/GenBank/DDBJ databases">
        <title>WGS assembly of Ceratopteris richardii.</title>
        <authorList>
            <person name="Marchant D.B."/>
            <person name="Chen G."/>
            <person name="Jenkins J."/>
            <person name="Shu S."/>
            <person name="Leebens-Mack J."/>
            <person name="Grimwood J."/>
            <person name="Schmutz J."/>
            <person name="Soltis P."/>
            <person name="Soltis D."/>
            <person name="Chen Z.-H."/>
        </authorList>
    </citation>
    <scope>NUCLEOTIDE SEQUENCE</scope>
    <source>
        <strain evidence="7">Whitten #5841</strain>
        <tissue evidence="7">Leaf</tissue>
    </source>
</reference>
<dbReference type="HAMAP" id="MF_00050">
    <property type="entry name" value="EF_Ts"/>
    <property type="match status" value="1"/>
</dbReference>
<name>A0A8T2QUY3_CERRI</name>
<dbReference type="Proteomes" id="UP000825935">
    <property type="component" value="Chromosome 32"/>
</dbReference>
<protein>
    <recommendedName>
        <fullName evidence="4">Elongation factor Ts, mitochondrial</fullName>
        <shortName evidence="4">EF-Ts</shortName>
        <shortName evidence="4">EF-TsMt</shortName>
    </recommendedName>
</protein>
<sequence>MKHRLIRVAHQFVQAAGRRCRNYSTENAVDQTSLIRQLREKSSAPMKDVKAALVQCNWDVDIAFTELRKKGLAAVSKKASRVATEGLLAVCEKPGMASIIELNSETDFVARNEIFQHLASRVACAALSLYEPSEESEPDKMKLDLGLLRDMPIRLDHPKLSCDTTVQEAIKVTASIMGENLKLTRAFRMSTKCGLVSSYLHASPQPGLGKTAALLTLNVNGGSIEPFGELLSTVGESLAMHIVAARPLFLNKESVTEDVWEREKGIILSQVADSKKPEKILEKMVEGRLRKYAEEVVLLEQRFAMNDKITVREVVEDLSKKVGCLVDVGCYLRMEVGETAESDESSTPAMVAAQAS</sequence>
<feature type="domain" description="Translation elongation factor EFTs/EF1B dimerisation" evidence="6">
    <location>
        <begin position="97"/>
        <end position="338"/>
    </location>
</feature>
<dbReference type="PANTHER" id="PTHR11741">
    <property type="entry name" value="ELONGATION FACTOR TS"/>
    <property type="match status" value="1"/>
</dbReference>
<dbReference type="NCBIfam" id="TIGR00116">
    <property type="entry name" value="tsf"/>
    <property type="match status" value="1"/>
</dbReference>
<evidence type="ECO:0000259" key="6">
    <source>
        <dbReference type="Pfam" id="PF00889"/>
    </source>
</evidence>
<dbReference type="PROSITE" id="PS01127">
    <property type="entry name" value="EF_TS_2"/>
    <property type="match status" value="1"/>
</dbReference>
<dbReference type="CDD" id="cd14275">
    <property type="entry name" value="UBA_EF-Ts"/>
    <property type="match status" value="1"/>
</dbReference>
<evidence type="ECO:0000256" key="3">
    <source>
        <dbReference type="ARBA" id="ARBA00022917"/>
    </source>
</evidence>
<dbReference type="SUPFAM" id="SSF54713">
    <property type="entry name" value="Elongation factor Ts (EF-Ts), dimerisation domain"/>
    <property type="match status" value="1"/>
</dbReference>
<dbReference type="Pfam" id="PF00889">
    <property type="entry name" value="EF_TS"/>
    <property type="match status" value="1"/>
</dbReference>
<dbReference type="GO" id="GO:0003746">
    <property type="term" value="F:translation elongation factor activity"/>
    <property type="evidence" value="ECO:0007669"/>
    <property type="project" value="UniProtKB-UniRule"/>
</dbReference>
<dbReference type="PANTHER" id="PTHR11741:SF0">
    <property type="entry name" value="ELONGATION FACTOR TS, MITOCHONDRIAL"/>
    <property type="match status" value="1"/>
</dbReference>
<organism evidence="7 8">
    <name type="scientific">Ceratopteris richardii</name>
    <name type="common">Triangle waterfern</name>
    <dbReference type="NCBI Taxonomy" id="49495"/>
    <lineage>
        <taxon>Eukaryota</taxon>
        <taxon>Viridiplantae</taxon>
        <taxon>Streptophyta</taxon>
        <taxon>Embryophyta</taxon>
        <taxon>Tracheophyta</taxon>
        <taxon>Polypodiopsida</taxon>
        <taxon>Polypodiidae</taxon>
        <taxon>Polypodiales</taxon>
        <taxon>Pteridineae</taxon>
        <taxon>Pteridaceae</taxon>
        <taxon>Parkerioideae</taxon>
        <taxon>Ceratopteris</taxon>
    </lineage>
</organism>
<dbReference type="InterPro" id="IPR009060">
    <property type="entry name" value="UBA-like_sf"/>
</dbReference>
<dbReference type="EMBL" id="CM035437">
    <property type="protein sequence ID" value="KAH7287348.1"/>
    <property type="molecule type" value="Genomic_DNA"/>
</dbReference>
<keyword evidence="3 4" id="KW-0648">Protein biosynthesis</keyword>
<dbReference type="InterPro" id="IPR018101">
    <property type="entry name" value="Transl_elong_Ts_CS"/>
</dbReference>
<comment type="function">
    <text evidence="4 5">Associates with the EF-Tu.GDP complex and induces the exchange of GDP to GTP. It remains bound to the aminoacyl-tRNA.EF-Tu.GTP complex up to the GTP hydrolysis stage on the ribosome.</text>
</comment>
<dbReference type="InterPro" id="IPR036402">
    <property type="entry name" value="EF-Ts_dimer_sf"/>
</dbReference>
<dbReference type="InterPro" id="IPR001816">
    <property type="entry name" value="Transl_elong_EFTs/EF1B"/>
</dbReference>
<comment type="subcellular location">
    <subcellularLocation>
        <location evidence="4">Mitochondrion</location>
    </subcellularLocation>
</comment>
<evidence type="ECO:0000256" key="5">
    <source>
        <dbReference type="RuleBase" id="RU000642"/>
    </source>
</evidence>
<evidence type="ECO:0000313" key="8">
    <source>
        <dbReference type="Proteomes" id="UP000825935"/>
    </source>
</evidence>
<dbReference type="SUPFAM" id="SSF46934">
    <property type="entry name" value="UBA-like"/>
    <property type="match status" value="1"/>
</dbReference>
<gene>
    <name evidence="4" type="primary">EFTS</name>
    <name evidence="7" type="ORF">KP509_32G050800</name>
</gene>
<evidence type="ECO:0000256" key="1">
    <source>
        <dbReference type="ARBA" id="ARBA00005532"/>
    </source>
</evidence>
<dbReference type="Gene3D" id="1.10.8.10">
    <property type="entry name" value="DNA helicase RuvA subunit, C-terminal domain"/>
    <property type="match status" value="1"/>
</dbReference>
<keyword evidence="8" id="KW-1185">Reference proteome</keyword>
<comment type="similarity">
    <text evidence="1 4 5">Belongs to the EF-Ts family.</text>
</comment>
<keyword evidence="4" id="KW-0496">Mitochondrion</keyword>